<evidence type="ECO:0000256" key="2">
    <source>
        <dbReference type="ARBA" id="ARBA00023043"/>
    </source>
</evidence>
<sequence>MADVATPDSVAANSPSGGGARIGRPPQWTESRSRKLARLYMYTTLPMEKIIKALFPNDDVKKNSAQKTLHKMVGHDPRPLRPVNREDMNTRFKLLHKRSQRRRRSDGAPDDQEEGVMARLKEELDTPSFSEVSRFDDAAMLKSPQLDVPFDFASPSTMASASPGLVWSAFPKDEYQAPFQLPFPRPPRNDTVFTTSTQMSTDSIKNLRNRISVSTVFAKQVSVLMSRLTIGNSENLGSSPLRTPSDFPMHHSPTATGPTPHPGLAVPGDFMISRRLIAQCHAQKHFAKSPGEGGNSCWCSIADDLADFPEAFYITERGETCDRASNAWQGSVNVSSADQFGNTPLHLFAALDNQQGIEITLHLLESRRSDPCMVNNARQTLLHVLSPTWFCATNDLTMPLYKLLNFLYTSHQDLIFAPDVFGRTFFHQLDRFVHDPSVIHNIIQHYRSAIPRDAFGITPPSRVVDTSFAPPRRTGTTALSPLAEEVPEDDFAIRDVGLASIVTEAYNNPTLEDDEGRNGLHCLAEMHFTTSTPSSPDPNTPNQSQSSITNPKGSLKRKHGKDDAERLKPITQRFQYLQGLLTPVNQTAPPNVNHYDLKGNTVMMAFAAQLSDDKDDKSGQYIGRIFDLLIEKGAILDGRNRRGETALLVAAKCGNKHVVSKLLDKGANLHARDKSGRSIMAIIDAQIALCSKDLPSYGRLEAVRAAVLAKKLEGVEDEPSFLDEWSWPQTRQI</sequence>
<gene>
    <name evidence="5" type="ORF">Daus18300_009120</name>
</gene>
<evidence type="ECO:0000256" key="3">
    <source>
        <dbReference type="PROSITE-ProRule" id="PRU00023"/>
    </source>
</evidence>
<keyword evidence="6" id="KW-1185">Reference proteome</keyword>
<dbReference type="Pfam" id="PF12796">
    <property type="entry name" value="Ank_2"/>
    <property type="match status" value="1"/>
</dbReference>
<dbReference type="EMBL" id="JAWRVE010000090">
    <property type="protein sequence ID" value="KAL1860630.1"/>
    <property type="molecule type" value="Genomic_DNA"/>
</dbReference>
<evidence type="ECO:0000313" key="6">
    <source>
        <dbReference type="Proteomes" id="UP001583177"/>
    </source>
</evidence>
<dbReference type="PANTHER" id="PTHR24180">
    <property type="entry name" value="CYCLIN-DEPENDENT KINASE INHIBITOR 2C-RELATED"/>
    <property type="match status" value="1"/>
</dbReference>
<evidence type="ECO:0000313" key="5">
    <source>
        <dbReference type="EMBL" id="KAL1860630.1"/>
    </source>
</evidence>
<dbReference type="InterPro" id="IPR051637">
    <property type="entry name" value="Ank_repeat_dom-contain_49"/>
</dbReference>
<protein>
    <recommendedName>
        <fullName evidence="7">Ankyrin repeat protein</fullName>
    </recommendedName>
</protein>
<feature type="compositionally biased region" description="Basic residues" evidence="4">
    <location>
        <begin position="95"/>
        <end position="104"/>
    </location>
</feature>
<dbReference type="SUPFAM" id="SSF48403">
    <property type="entry name" value="Ankyrin repeat"/>
    <property type="match status" value="1"/>
</dbReference>
<reference evidence="5 6" key="1">
    <citation type="journal article" date="2024" name="IMA Fungus">
        <title>IMA Genome - F19 : A genome assembly and annotation guide to empower mycologists, including annotated draft genome sequences of Ceratocystis pirilliformis, Diaporthe australafricana, Fusarium ophioides, Paecilomyces lecythidis, and Sporothrix stenoceras.</title>
        <authorList>
            <person name="Aylward J."/>
            <person name="Wilson A.M."/>
            <person name="Visagie C.M."/>
            <person name="Spraker J."/>
            <person name="Barnes I."/>
            <person name="Buitendag C."/>
            <person name="Ceriani C."/>
            <person name="Del Mar Angel L."/>
            <person name="du Plessis D."/>
            <person name="Fuchs T."/>
            <person name="Gasser K."/>
            <person name="Kramer D."/>
            <person name="Li W."/>
            <person name="Munsamy K."/>
            <person name="Piso A."/>
            <person name="Price J.L."/>
            <person name="Sonnekus B."/>
            <person name="Thomas C."/>
            <person name="van der Nest A."/>
            <person name="van Dijk A."/>
            <person name="van Heerden A."/>
            <person name="van Vuuren N."/>
            <person name="Yilmaz N."/>
            <person name="Duong T.A."/>
            <person name="van der Merwe N.A."/>
            <person name="Wingfield M.J."/>
            <person name="Wingfield B.D."/>
        </authorList>
    </citation>
    <scope>NUCLEOTIDE SEQUENCE [LARGE SCALE GENOMIC DNA]</scope>
    <source>
        <strain evidence="5 6">CMW 18300</strain>
    </source>
</reference>
<dbReference type="InterPro" id="IPR002110">
    <property type="entry name" value="Ankyrin_rpt"/>
</dbReference>
<dbReference type="Gene3D" id="1.25.40.20">
    <property type="entry name" value="Ankyrin repeat-containing domain"/>
    <property type="match status" value="2"/>
</dbReference>
<dbReference type="PROSITE" id="PS50088">
    <property type="entry name" value="ANK_REPEAT"/>
    <property type="match status" value="1"/>
</dbReference>
<dbReference type="PROSITE" id="PS50297">
    <property type="entry name" value="ANK_REP_REGION"/>
    <property type="match status" value="1"/>
</dbReference>
<proteinExistence type="predicted"/>
<feature type="region of interest" description="Disordered" evidence="4">
    <location>
        <begin position="528"/>
        <end position="567"/>
    </location>
</feature>
<keyword evidence="1" id="KW-0677">Repeat</keyword>
<evidence type="ECO:0000256" key="1">
    <source>
        <dbReference type="ARBA" id="ARBA00022737"/>
    </source>
</evidence>
<keyword evidence="2 3" id="KW-0040">ANK repeat</keyword>
<accession>A0ABR3WFQ5</accession>
<organism evidence="5 6">
    <name type="scientific">Diaporthe australafricana</name>
    <dbReference type="NCBI Taxonomy" id="127596"/>
    <lineage>
        <taxon>Eukaryota</taxon>
        <taxon>Fungi</taxon>
        <taxon>Dikarya</taxon>
        <taxon>Ascomycota</taxon>
        <taxon>Pezizomycotina</taxon>
        <taxon>Sordariomycetes</taxon>
        <taxon>Sordariomycetidae</taxon>
        <taxon>Diaporthales</taxon>
        <taxon>Diaporthaceae</taxon>
        <taxon>Diaporthe</taxon>
    </lineage>
</organism>
<dbReference type="Proteomes" id="UP001583177">
    <property type="component" value="Unassembled WGS sequence"/>
</dbReference>
<feature type="region of interest" description="Disordered" evidence="4">
    <location>
        <begin position="234"/>
        <end position="262"/>
    </location>
</feature>
<dbReference type="InterPro" id="IPR036770">
    <property type="entry name" value="Ankyrin_rpt-contain_sf"/>
</dbReference>
<evidence type="ECO:0000256" key="4">
    <source>
        <dbReference type="SAM" id="MobiDB-lite"/>
    </source>
</evidence>
<comment type="caution">
    <text evidence="5">The sequence shown here is derived from an EMBL/GenBank/DDBJ whole genome shotgun (WGS) entry which is preliminary data.</text>
</comment>
<feature type="repeat" description="ANK" evidence="3">
    <location>
        <begin position="642"/>
        <end position="674"/>
    </location>
</feature>
<name>A0ABR3WFQ5_9PEZI</name>
<dbReference type="SMART" id="SM00248">
    <property type="entry name" value="ANK"/>
    <property type="match status" value="2"/>
</dbReference>
<dbReference type="PANTHER" id="PTHR24180:SF45">
    <property type="entry name" value="POLY [ADP-RIBOSE] POLYMERASE TANKYRASE"/>
    <property type="match status" value="1"/>
</dbReference>
<feature type="region of interest" description="Disordered" evidence="4">
    <location>
        <begin position="95"/>
        <end position="115"/>
    </location>
</feature>
<feature type="region of interest" description="Disordered" evidence="4">
    <location>
        <begin position="1"/>
        <end position="30"/>
    </location>
</feature>
<evidence type="ECO:0008006" key="7">
    <source>
        <dbReference type="Google" id="ProtNLM"/>
    </source>
</evidence>